<dbReference type="RefSeq" id="WP_176004176.1">
    <property type="nucleotide sequence ID" value="NZ_JABWMI010000001.1"/>
</dbReference>
<gene>
    <name evidence="1" type="ORF">HZF10_00360</name>
</gene>
<organism evidence="1 2">
    <name type="scientific">Flavobacterium agri</name>
    <dbReference type="NCBI Taxonomy" id="2743471"/>
    <lineage>
        <taxon>Bacteria</taxon>
        <taxon>Pseudomonadati</taxon>
        <taxon>Bacteroidota</taxon>
        <taxon>Flavobacteriia</taxon>
        <taxon>Flavobacteriales</taxon>
        <taxon>Flavobacteriaceae</taxon>
        <taxon>Flavobacterium</taxon>
    </lineage>
</organism>
<evidence type="ECO:0000313" key="2">
    <source>
        <dbReference type="Proteomes" id="UP000535020"/>
    </source>
</evidence>
<name>A0A7Y8XYS5_9FLAO</name>
<proteinExistence type="predicted"/>
<dbReference type="EMBL" id="JACBJI010000001">
    <property type="protein sequence ID" value="NYA69353.1"/>
    <property type="molecule type" value="Genomic_DNA"/>
</dbReference>
<protein>
    <submittedName>
        <fullName evidence="1">DUF4269 domain-containing protein</fullName>
    </submittedName>
</protein>
<dbReference type="AlphaFoldDB" id="A0A7Y8XYS5"/>
<sequence>MDFSDIGYLKNGGRQQSETYDVLVESRGLERLRDFNPILVGTFPIDIAIDSSDLDIACHFKGKAAFLRKLNEEFATYEGFQIKELEIGNLETVLCTFSFSGYEFEIFGQTIPVHEQMGYRHMVIEHRILERNGNDFKNKIVELKRNGLKTEPAFAQLLGLEGDPYLELLKFEADSNKP</sequence>
<dbReference type="Proteomes" id="UP000535020">
    <property type="component" value="Unassembled WGS sequence"/>
</dbReference>
<comment type="caution">
    <text evidence="1">The sequence shown here is derived from an EMBL/GenBank/DDBJ whole genome shotgun (WGS) entry which is preliminary data.</text>
</comment>
<reference evidence="1 2" key="1">
    <citation type="submission" date="2020-07" db="EMBL/GenBank/DDBJ databases">
        <authorList>
            <person name="Sun Q."/>
        </authorList>
    </citation>
    <scope>NUCLEOTIDE SEQUENCE [LARGE SCALE GENOMIC DNA]</scope>
    <source>
        <strain evidence="1 2">MAH-1</strain>
    </source>
</reference>
<keyword evidence="2" id="KW-1185">Reference proteome</keyword>
<dbReference type="Pfam" id="PF14091">
    <property type="entry name" value="DUF4269"/>
    <property type="match status" value="1"/>
</dbReference>
<evidence type="ECO:0000313" key="1">
    <source>
        <dbReference type="EMBL" id="NYA69353.1"/>
    </source>
</evidence>
<dbReference type="InterPro" id="IPR025365">
    <property type="entry name" value="DUF4269"/>
</dbReference>
<accession>A0A7Y8XYS5</accession>